<comment type="caution">
    <text evidence="3">The sequence shown here is derived from an EMBL/GenBank/DDBJ whole genome shotgun (WGS) entry which is preliminary data.</text>
</comment>
<keyword evidence="4" id="KW-1185">Reference proteome</keyword>
<evidence type="ECO:0000313" key="3">
    <source>
        <dbReference type="EMBL" id="ELY50797.1"/>
    </source>
</evidence>
<dbReference type="InterPro" id="IPR036249">
    <property type="entry name" value="Thioredoxin-like_sf"/>
</dbReference>
<dbReference type="InterPro" id="IPR013766">
    <property type="entry name" value="Thioredoxin_domain"/>
</dbReference>
<feature type="compositionally biased region" description="Acidic residues" evidence="1">
    <location>
        <begin position="187"/>
        <end position="198"/>
    </location>
</feature>
<feature type="domain" description="Thioredoxin" evidence="2">
    <location>
        <begin position="23"/>
        <end position="193"/>
    </location>
</feature>
<dbReference type="RefSeq" id="WP_008427265.1">
    <property type="nucleotide sequence ID" value="NZ_AOIA01000166.1"/>
</dbReference>
<dbReference type="Gene3D" id="3.40.30.10">
    <property type="entry name" value="Glutaredoxin"/>
    <property type="match status" value="1"/>
</dbReference>
<protein>
    <submittedName>
        <fullName evidence="3">Alkyl hydroperoxide reductase/ Thiol specific antioxidant/ Mal allergen</fullName>
    </submittedName>
</protein>
<accession>L9WN27</accession>
<gene>
    <name evidence="3" type="ORF">C492_21507</name>
</gene>
<dbReference type="EMBL" id="AOIA01000166">
    <property type="protein sequence ID" value="ELY50797.1"/>
    <property type="molecule type" value="Genomic_DNA"/>
</dbReference>
<evidence type="ECO:0000259" key="2">
    <source>
        <dbReference type="PROSITE" id="PS51352"/>
    </source>
</evidence>
<dbReference type="OrthoDB" id="115386at2157"/>
<name>L9WN27_9EURY</name>
<evidence type="ECO:0000256" key="1">
    <source>
        <dbReference type="SAM" id="MobiDB-lite"/>
    </source>
</evidence>
<feature type="region of interest" description="Disordered" evidence="1">
    <location>
        <begin position="187"/>
        <end position="223"/>
    </location>
</feature>
<dbReference type="SUPFAM" id="SSF52833">
    <property type="entry name" value="Thioredoxin-like"/>
    <property type="match status" value="1"/>
</dbReference>
<evidence type="ECO:0000313" key="4">
    <source>
        <dbReference type="Proteomes" id="UP000011531"/>
    </source>
</evidence>
<dbReference type="AlphaFoldDB" id="L9WN27"/>
<proteinExistence type="predicted"/>
<reference evidence="3 4" key="1">
    <citation type="journal article" date="2014" name="PLoS Genet.">
        <title>Phylogenetically driven sequencing of extremely halophilic archaea reveals strategies for static and dynamic osmo-response.</title>
        <authorList>
            <person name="Becker E.A."/>
            <person name="Seitzer P.M."/>
            <person name="Tritt A."/>
            <person name="Larsen D."/>
            <person name="Krusor M."/>
            <person name="Yao A.I."/>
            <person name="Wu D."/>
            <person name="Madern D."/>
            <person name="Eisen J.A."/>
            <person name="Darling A.E."/>
            <person name="Facciotti M.T."/>
        </authorList>
    </citation>
    <scope>NUCLEOTIDE SEQUENCE [LARGE SCALE GENOMIC DNA]</scope>
    <source>
        <strain evidence="3 4">DSM 18795</strain>
    </source>
</reference>
<dbReference type="Proteomes" id="UP000011531">
    <property type="component" value="Unassembled WGS sequence"/>
</dbReference>
<sequence>MRRRDVVAGIGSLGALAGAGSVVRYGLPSIDGGTAAADGDETEDEVEEWPMEVETIEARGSEAGTMTVPSENVMVLMFFVNGCGNCQAQTGRVADARAQLRDDHGDAVSFLSLTYDSREQIPPDELREWWETHGGNGYLSYDAADPMHEYAAVGYPVTIVIDPDGEEHWRDTGITDGSRIVSAVEDALEATADAENESAENGTDGAGEPGADGTAENGSDGAN</sequence>
<organism evidence="3 4">
    <name type="scientific">Natronococcus jeotgali DSM 18795</name>
    <dbReference type="NCBI Taxonomy" id="1227498"/>
    <lineage>
        <taxon>Archaea</taxon>
        <taxon>Methanobacteriati</taxon>
        <taxon>Methanobacteriota</taxon>
        <taxon>Stenosarchaea group</taxon>
        <taxon>Halobacteria</taxon>
        <taxon>Halobacteriales</taxon>
        <taxon>Natrialbaceae</taxon>
        <taxon>Natronococcus</taxon>
    </lineage>
</organism>
<dbReference type="PROSITE" id="PS51352">
    <property type="entry name" value="THIOREDOXIN_2"/>
    <property type="match status" value="1"/>
</dbReference>